<name>A0ABP8W1B5_9MICO</name>
<protein>
    <recommendedName>
        <fullName evidence="1">Helix-turn-helix domain-containing protein</fullName>
    </recommendedName>
</protein>
<dbReference type="InterPro" id="IPR041657">
    <property type="entry name" value="HTH_17"/>
</dbReference>
<organism evidence="2 3">
    <name type="scientific">Frondihabitans cladoniiphilus</name>
    <dbReference type="NCBI Taxonomy" id="715785"/>
    <lineage>
        <taxon>Bacteria</taxon>
        <taxon>Bacillati</taxon>
        <taxon>Actinomycetota</taxon>
        <taxon>Actinomycetes</taxon>
        <taxon>Micrococcales</taxon>
        <taxon>Microbacteriaceae</taxon>
        <taxon>Frondihabitans</taxon>
    </lineage>
</organism>
<dbReference type="InterPro" id="IPR010093">
    <property type="entry name" value="SinI_DNA-bd"/>
</dbReference>
<dbReference type="RefSeq" id="WP_345376166.1">
    <property type="nucleotide sequence ID" value="NZ_BAABLM010000005.1"/>
</dbReference>
<feature type="domain" description="Helix-turn-helix" evidence="1">
    <location>
        <begin position="80"/>
        <end position="127"/>
    </location>
</feature>
<dbReference type="NCBIfam" id="TIGR01764">
    <property type="entry name" value="excise"/>
    <property type="match status" value="1"/>
</dbReference>
<dbReference type="EMBL" id="BAABLM010000005">
    <property type="protein sequence ID" value="GAA4678588.1"/>
    <property type="molecule type" value="Genomic_DNA"/>
</dbReference>
<keyword evidence="3" id="KW-1185">Reference proteome</keyword>
<proteinExistence type="predicted"/>
<dbReference type="SUPFAM" id="SSF46955">
    <property type="entry name" value="Putative DNA-binding domain"/>
    <property type="match status" value="1"/>
</dbReference>
<accession>A0ABP8W1B5</accession>
<dbReference type="Proteomes" id="UP001501295">
    <property type="component" value="Unassembled WGS sequence"/>
</dbReference>
<evidence type="ECO:0000313" key="2">
    <source>
        <dbReference type="EMBL" id="GAA4678588.1"/>
    </source>
</evidence>
<dbReference type="Pfam" id="PF12728">
    <property type="entry name" value="HTH_17"/>
    <property type="match status" value="1"/>
</dbReference>
<gene>
    <name evidence="2" type="ORF">GCM10025780_24370</name>
</gene>
<reference evidence="3" key="1">
    <citation type="journal article" date="2019" name="Int. J. Syst. Evol. Microbiol.">
        <title>The Global Catalogue of Microorganisms (GCM) 10K type strain sequencing project: providing services to taxonomists for standard genome sequencing and annotation.</title>
        <authorList>
            <consortium name="The Broad Institute Genomics Platform"/>
            <consortium name="The Broad Institute Genome Sequencing Center for Infectious Disease"/>
            <person name="Wu L."/>
            <person name="Ma J."/>
        </authorList>
    </citation>
    <scope>NUCLEOTIDE SEQUENCE [LARGE SCALE GENOMIC DNA]</scope>
    <source>
        <strain evidence="3">JCM 18956</strain>
    </source>
</reference>
<sequence>MTVHDQKRRSKTYLPDDSNHDAFEDFVQQLEHFANKQTRLTSAEGDEVLLPEPLFDVLRRVANALASGHGVTVMPQATRLTTQQAAEILGTSRPTLIKLLEGGSIPFELVGRHRRVTLSDLDDYRAQAAADRRALLRRIAREGQAEGMLDVTADDLPPR</sequence>
<evidence type="ECO:0000259" key="1">
    <source>
        <dbReference type="Pfam" id="PF12728"/>
    </source>
</evidence>
<comment type="caution">
    <text evidence="2">The sequence shown here is derived from an EMBL/GenBank/DDBJ whole genome shotgun (WGS) entry which is preliminary data.</text>
</comment>
<evidence type="ECO:0000313" key="3">
    <source>
        <dbReference type="Proteomes" id="UP001501295"/>
    </source>
</evidence>
<dbReference type="InterPro" id="IPR009061">
    <property type="entry name" value="DNA-bd_dom_put_sf"/>
</dbReference>